<proteinExistence type="predicted"/>
<dbReference type="Proteomes" id="UP001420932">
    <property type="component" value="Unassembled WGS sequence"/>
</dbReference>
<evidence type="ECO:0000256" key="1">
    <source>
        <dbReference type="SAM" id="Phobius"/>
    </source>
</evidence>
<keyword evidence="1" id="KW-1133">Transmembrane helix</keyword>
<comment type="caution">
    <text evidence="2">The sequence shown here is derived from an EMBL/GenBank/DDBJ whole genome shotgun (WGS) entry which is preliminary data.</text>
</comment>
<evidence type="ECO:0000313" key="3">
    <source>
        <dbReference type="Proteomes" id="UP001420932"/>
    </source>
</evidence>
<protein>
    <submittedName>
        <fullName evidence="2">Uncharacterized protein</fullName>
    </submittedName>
</protein>
<keyword evidence="1" id="KW-0812">Transmembrane</keyword>
<name>A0AAP0J642_9MAGN</name>
<evidence type="ECO:0000313" key="2">
    <source>
        <dbReference type="EMBL" id="KAK9127365.1"/>
    </source>
</evidence>
<keyword evidence="3" id="KW-1185">Reference proteome</keyword>
<dbReference type="EMBL" id="JBBNAF010000007">
    <property type="protein sequence ID" value="KAK9127365.1"/>
    <property type="molecule type" value="Genomic_DNA"/>
</dbReference>
<gene>
    <name evidence="2" type="ORF">Syun_016162</name>
</gene>
<feature type="transmembrane region" description="Helical" evidence="1">
    <location>
        <begin position="6"/>
        <end position="25"/>
    </location>
</feature>
<reference evidence="2 3" key="1">
    <citation type="submission" date="2024-01" db="EMBL/GenBank/DDBJ databases">
        <title>Genome assemblies of Stephania.</title>
        <authorList>
            <person name="Yang L."/>
        </authorList>
    </citation>
    <scope>NUCLEOTIDE SEQUENCE [LARGE SCALE GENOMIC DNA]</scope>
    <source>
        <strain evidence="2">YNDBR</strain>
        <tissue evidence="2">Leaf</tissue>
    </source>
</reference>
<keyword evidence="1" id="KW-0472">Membrane</keyword>
<dbReference type="AlphaFoldDB" id="A0AAP0J642"/>
<sequence length="50" mass="6068">MGERLFLTYHMFVHYMFLILYQVAVRVQHTLSFQLYFVREQCLSKLGRPG</sequence>
<accession>A0AAP0J642</accession>
<organism evidence="2 3">
    <name type="scientific">Stephania yunnanensis</name>
    <dbReference type="NCBI Taxonomy" id="152371"/>
    <lineage>
        <taxon>Eukaryota</taxon>
        <taxon>Viridiplantae</taxon>
        <taxon>Streptophyta</taxon>
        <taxon>Embryophyta</taxon>
        <taxon>Tracheophyta</taxon>
        <taxon>Spermatophyta</taxon>
        <taxon>Magnoliopsida</taxon>
        <taxon>Ranunculales</taxon>
        <taxon>Menispermaceae</taxon>
        <taxon>Menispermoideae</taxon>
        <taxon>Cissampelideae</taxon>
        <taxon>Stephania</taxon>
    </lineage>
</organism>